<keyword evidence="7" id="KW-0687">Ribonucleoprotein</keyword>
<dbReference type="GO" id="GO:0046872">
    <property type="term" value="F:metal ion binding"/>
    <property type="evidence" value="ECO:0007669"/>
    <property type="project" value="UniProtKB-KW"/>
</dbReference>
<evidence type="ECO:0000256" key="3">
    <source>
        <dbReference type="ARBA" id="ARBA00022964"/>
    </source>
</evidence>
<evidence type="ECO:0000256" key="4">
    <source>
        <dbReference type="ARBA" id="ARBA00023002"/>
    </source>
</evidence>
<dbReference type="Proteomes" id="UP000295793">
    <property type="component" value="Unassembled WGS sequence"/>
</dbReference>
<evidence type="ECO:0000256" key="2">
    <source>
        <dbReference type="ARBA" id="ARBA00022723"/>
    </source>
</evidence>
<comment type="cofactor">
    <cofactor evidence="1">
        <name>Fe(2+)</name>
        <dbReference type="ChEBI" id="CHEBI:29033"/>
    </cofactor>
</comment>
<dbReference type="Gene3D" id="2.60.120.650">
    <property type="entry name" value="Cupin"/>
    <property type="match status" value="1"/>
</dbReference>
<gene>
    <name evidence="7" type="ORF">BCF53_103133</name>
</gene>
<dbReference type="PANTHER" id="PTHR13096:SF8">
    <property type="entry name" value="RIBOSOMAL OXYGENASE 1"/>
    <property type="match status" value="1"/>
</dbReference>
<dbReference type="PANTHER" id="PTHR13096">
    <property type="entry name" value="MINA53 MYC INDUCED NUCLEAR ANTIGEN"/>
    <property type="match status" value="1"/>
</dbReference>
<dbReference type="InterPro" id="IPR003347">
    <property type="entry name" value="JmjC_dom"/>
</dbReference>
<dbReference type="Gene3D" id="3.40.366.30">
    <property type="entry name" value="50S ribosomal protein L16 arginine hydroxylase, Chain A, Domain 2"/>
    <property type="match status" value="1"/>
</dbReference>
<comment type="caution">
    <text evidence="7">The sequence shown here is derived from an EMBL/GenBank/DDBJ whole genome shotgun (WGS) entry which is preliminary data.</text>
</comment>
<dbReference type="EMBL" id="SLZR01000003">
    <property type="protein sequence ID" value="TCS42472.1"/>
    <property type="molecule type" value="Genomic_DNA"/>
</dbReference>
<name>A0A4R3I894_9GAMM</name>
<dbReference type="AlphaFoldDB" id="A0A4R3I894"/>
<dbReference type="RefSeq" id="WP_132700389.1">
    <property type="nucleotide sequence ID" value="NZ_SLZR01000003.1"/>
</dbReference>
<evidence type="ECO:0000256" key="5">
    <source>
        <dbReference type="ARBA" id="ARBA00023004"/>
    </source>
</evidence>
<organism evidence="7 8">
    <name type="scientific">Reinekea marinisedimentorum</name>
    <dbReference type="NCBI Taxonomy" id="230495"/>
    <lineage>
        <taxon>Bacteria</taxon>
        <taxon>Pseudomonadati</taxon>
        <taxon>Pseudomonadota</taxon>
        <taxon>Gammaproteobacteria</taxon>
        <taxon>Oceanospirillales</taxon>
        <taxon>Saccharospirillaceae</taxon>
        <taxon>Reinekea</taxon>
    </lineage>
</organism>
<proteinExistence type="predicted"/>
<dbReference type="InterPro" id="IPR046799">
    <property type="entry name" value="ROXA-like_wH"/>
</dbReference>
<dbReference type="OrthoDB" id="9764016at2"/>
<keyword evidence="7" id="KW-0689">Ribosomal protein</keyword>
<keyword evidence="5" id="KW-0408">Iron</keyword>
<sequence length="377" mass="43655">MSSPLKHFDTKSFLNNHWQQSPLLVRQALTVDNLISKEDLFSLAQEAEVESRIIIGDPKADNWDLQHGPFDQDTYDDLPETHWTLLVQAVDHWLENIREVLQSFSFLPRWRVDDIMISYSPQHGGVGPHYDLYDVFLIQLQGNRIWRAGQLCDDETDVIDGLPVKVISDFQEQDSWEMSPGDMLYLPPGIAHWGESLTESITLSVGFRAPSDSEFITDFGYFLSEKVSEFSRYSDQKIKDRSASPYQIRQEDVDRLKQIMLRYQDSDELLASWLGQYMTEPKYDDTATENENMEMAQFVRQWQANTLYKNPSSRMAYCEGMLFADGQDFETTLSFETLNLICQLDTLHYSAAKDFSDVRAHNLMWQLLTAGVVFFDV</sequence>
<feature type="domain" description="JmjC" evidence="6">
    <location>
        <begin position="96"/>
        <end position="224"/>
    </location>
</feature>
<dbReference type="GO" id="GO:0005840">
    <property type="term" value="C:ribosome"/>
    <property type="evidence" value="ECO:0007669"/>
    <property type="project" value="UniProtKB-KW"/>
</dbReference>
<dbReference type="PROSITE" id="PS51184">
    <property type="entry name" value="JMJC"/>
    <property type="match status" value="1"/>
</dbReference>
<reference evidence="7 8" key="1">
    <citation type="submission" date="2019-03" db="EMBL/GenBank/DDBJ databases">
        <title>Genomic Encyclopedia of Archaeal and Bacterial Type Strains, Phase II (KMG-II): from individual species to whole genera.</title>
        <authorList>
            <person name="Goeker M."/>
        </authorList>
    </citation>
    <scope>NUCLEOTIDE SEQUENCE [LARGE SCALE GENOMIC DNA]</scope>
    <source>
        <strain evidence="7 8">DSM 15388</strain>
    </source>
</reference>
<evidence type="ECO:0000313" key="8">
    <source>
        <dbReference type="Proteomes" id="UP000295793"/>
    </source>
</evidence>
<keyword evidence="2" id="KW-0479">Metal-binding</keyword>
<dbReference type="Pfam" id="PF20514">
    <property type="entry name" value="WHD_ROXA"/>
    <property type="match status" value="1"/>
</dbReference>
<evidence type="ECO:0000313" key="7">
    <source>
        <dbReference type="EMBL" id="TCS42472.1"/>
    </source>
</evidence>
<evidence type="ECO:0000259" key="6">
    <source>
        <dbReference type="PROSITE" id="PS51184"/>
    </source>
</evidence>
<dbReference type="GO" id="GO:0016706">
    <property type="term" value="F:2-oxoglutarate-dependent dioxygenase activity"/>
    <property type="evidence" value="ECO:0007669"/>
    <property type="project" value="TreeGrafter"/>
</dbReference>
<dbReference type="Pfam" id="PF08007">
    <property type="entry name" value="JmjC_2"/>
    <property type="match status" value="1"/>
</dbReference>
<keyword evidence="8" id="KW-1185">Reference proteome</keyword>
<evidence type="ECO:0000256" key="1">
    <source>
        <dbReference type="ARBA" id="ARBA00001954"/>
    </source>
</evidence>
<keyword evidence="4" id="KW-0560">Oxidoreductase</keyword>
<dbReference type="InterPro" id="IPR039994">
    <property type="entry name" value="NO66-like"/>
</dbReference>
<keyword evidence="3" id="KW-0223">Dioxygenase</keyword>
<accession>A0A4R3I894</accession>
<dbReference type="SUPFAM" id="SSF51197">
    <property type="entry name" value="Clavaminate synthase-like"/>
    <property type="match status" value="1"/>
</dbReference>
<protein>
    <submittedName>
        <fullName evidence="7">50S ribosomal protein L16 3-hydroxylase</fullName>
    </submittedName>
</protein>